<feature type="compositionally biased region" description="Basic and acidic residues" evidence="1">
    <location>
        <begin position="163"/>
        <end position="181"/>
    </location>
</feature>
<name>A0A177AWI9_9BILA</name>
<dbReference type="InterPro" id="IPR005378">
    <property type="entry name" value="Vps35"/>
</dbReference>
<dbReference type="GO" id="GO:0005829">
    <property type="term" value="C:cytosol"/>
    <property type="evidence" value="ECO:0007669"/>
    <property type="project" value="GOC"/>
</dbReference>
<gene>
    <name evidence="2" type="ORF">A3Q56_06415</name>
</gene>
<dbReference type="AlphaFoldDB" id="A0A177AWI9"/>
<accession>A0A177AWI9</accession>
<evidence type="ECO:0000313" key="3">
    <source>
        <dbReference type="Proteomes" id="UP000078046"/>
    </source>
</evidence>
<dbReference type="Proteomes" id="UP000078046">
    <property type="component" value="Unassembled WGS sequence"/>
</dbReference>
<dbReference type="GO" id="GO:0006886">
    <property type="term" value="P:intracellular protein transport"/>
    <property type="evidence" value="ECO:0007669"/>
    <property type="project" value="TreeGrafter"/>
</dbReference>
<dbReference type="GO" id="GO:0030906">
    <property type="term" value="C:retromer, cargo-selective complex"/>
    <property type="evidence" value="ECO:0007669"/>
    <property type="project" value="InterPro"/>
</dbReference>
<dbReference type="PANTHER" id="PTHR11099:SF0">
    <property type="entry name" value="VACUOLAR PROTEIN SORTING-ASSOCIATED PROTEIN 35"/>
    <property type="match status" value="1"/>
</dbReference>
<dbReference type="GO" id="GO:0042147">
    <property type="term" value="P:retrograde transport, endosome to Golgi"/>
    <property type="evidence" value="ECO:0007669"/>
    <property type="project" value="InterPro"/>
</dbReference>
<dbReference type="Pfam" id="PF03635">
    <property type="entry name" value="Vps35"/>
    <property type="match status" value="1"/>
</dbReference>
<sequence length="888" mass="102095">MNKTSLTESVRQAHAEGLKLKSSLEGGYIVESILNASNVAFLLKINDLNTKDYFQLFLSVTEQLDTLKKFLIAKYGDMKNESETEKPLDRVYYLAQDIKLVIPRLYVTLVVGTAHYAIYKDITVLFDMIDMCRCAQEPQRGIFVRNFFLKCLEFLMPKRKKEVKNENKSNDTENEIIKNESEMSNQSNEDDIVYDWISLFLINFREMNKLWLRMNYDGHTRDRSIREQSRLDVSSLIAANICYLSQLSFINFNTFFERILPDILLQLISCQDSLAQSCILECIFEVFDVEYHIKTLQVTMDAISKFSSGLSIPVVITPLITKLANSSILNCVDCKFDKNHIFEIFSEKIAILQTAHSSIRLSEIISIKLLTMKLAFSIYTNDISIPDKILGETVQILNSGSTLNKSCENTRSVVAELVMYLIVHLKQVLVLENFKLLIFGGPWCNLNDQISAVIEILRNISSFSVRGRLSSHDFFEKETNPPQTDKMFCLDSAALVEKISSFSKVFFSLNSSDTLMSLLYSILQDESKTNAEISLISKNFNSMTVLQLLSNLIHGTEHSSDESDFLTKKSKMLNMWIKILKNESTDSVTSVLCLNLYGTLIHKYIFLIKENYESMFSDYEKSNTDYSDPSIAEKYIVNVRAINDTCRKCILNEIKEVEPKLAFSLLISFSRGLITSKINFDIFSEMAFDCVCDCLLLFDENTSEPKHQEETLVAIINLLTYNIDMAIKENSEIEYTLSETCGFLDHDIETIIAQIQSRVGRLINKSSQIYVLSCSMLLCAKVNKENLIFEKITPRIIRILSHFSVQSNKELLMQLQLKQLSSLVHIKKFRDRFTNQITYPQFDEKISQRIDIIMNEVAETNKIHDDENLFKKIETKVLILKNYMEESN</sequence>
<dbReference type="OrthoDB" id="10258141at2759"/>
<organism evidence="2 3">
    <name type="scientific">Intoshia linei</name>
    <dbReference type="NCBI Taxonomy" id="1819745"/>
    <lineage>
        <taxon>Eukaryota</taxon>
        <taxon>Metazoa</taxon>
        <taxon>Spiralia</taxon>
        <taxon>Lophotrochozoa</taxon>
        <taxon>Mesozoa</taxon>
        <taxon>Orthonectida</taxon>
        <taxon>Rhopaluridae</taxon>
        <taxon>Intoshia</taxon>
    </lineage>
</organism>
<keyword evidence="3" id="KW-1185">Reference proteome</keyword>
<reference evidence="2 3" key="1">
    <citation type="submission" date="2016-04" db="EMBL/GenBank/DDBJ databases">
        <title>The genome of Intoshia linei affirms orthonectids as highly simplified spiralians.</title>
        <authorList>
            <person name="Mikhailov K.V."/>
            <person name="Slusarev G.S."/>
            <person name="Nikitin M.A."/>
            <person name="Logacheva M.D."/>
            <person name="Penin A."/>
            <person name="Aleoshin V."/>
            <person name="Panchin Y.V."/>
        </authorList>
    </citation>
    <scope>NUCLEOTIDE SEQUENCE [LARGE SCALE GENOMIC DNA]</scope>
    <source>
        <strain evidence="2">Intl2013</strain>
        <tissue evidence="2">Whole animal</tissue>
    </source>
</reference>
<proteinExistence type="predicted"/>
<dbReference type="EMBL" id="LWCA01001116">
    <property type="protein sequence ID" value="OAF65872.1"/>
    <property type="molecule type" value="Genomic_DNA"/>
</dbReference>
<dbReference type="PANTHER" id="PTHR11099">
    <property type="entry name" value="VACUOLAR SORTING PROTEIN 35"/>
    <property type="match status" value="1"/>
</dbReference>
<evidence type="ECO:0000313" key="2">
    <source>
        <dbReference type="EMBL" id="OAF65872.1"/>
    </source>
</evidence>
<protein>
    <recommendedName>
        <fullName evidence="4">Vacuolar protein sorting-associated protein 35</fullName>
    </recommendedName>
</protein>
<dbReference type="GO" id="GO:0005770">
    <property type="term" value="C:late endosome"/>
    <property type="evidence" value="ECO:0007669"/>
    <property type="project" value="TreeGrafter"/>
</dbReference>
<evidence type="ECO:0008006" key="4">
    <source>
        <dbReference type="Google" id="ProtNLM"/>
    </source>
</evidence>
<feature type="region of interest" description="Disordered" evidence="1">
    <location>
        <begin position="163"/>
        <end position="183"/>
    </location>
</feature>
<comment type="caution">
    <text evidence="2">The sequence shown here is derived from an EMBL/GenBank/DDBJ whole genome shotgun (WGS) entry which is preliminary data.</text>
</comment>
<evidence type="ECO:0000256" key="1">
    <source>
        <dbReference type="SAM" id="MobiDB-lite"/>
    </source>
</evidence>